<keyword evidence="3" id="KW-1185">Reference proteome</keyword>
<name>A0A1I3JAP1_9RHOB</name>
<dbReference type="EMBL" id="FORH01000001">
    <property type="protein sequence ID" value="SFI57005.1"/>
    <property type="molecule type" value="Genomic_DNA"/>
</dbReference>
<dbReference type="Pfam" id="PF17267">
    <property type="entry name" value="DUF5333"/>
    <property type="match status" value="1"/>
</dbReference>
<dbReference type="RefSeq" id="WP_090056088.1">
    <property type="nucleotide sequence ID" value="NZ_FORH01000001.1"/>
</dbReference>
<dbReference type="AlphaFoldDB" id="A0A1I3JAP1"/>
<dbReference type="Proteomes" id="UP000199630">
    <property type="component" value="Unassembled WGS sequence"/>
</dbReference>
<sequence>MIRRTTYAALLGLLATPVVAQDIAGQGIAADAEITAVLVDNMIVTELTTICPKLAPRTVRVNRQAKEMMGTITAKGYGARDIQSLQDPAFLATLAAKSERFFAANGIEKRDTEAMCAFGKAQIAKRTPLGKLMKNR</sequence>
<dbReference type="STRING" id="588602.SAMN04487991_0287"/>
<evidence type="ECO:0000313" key="2">
    <source>
        <dbReference type="EMBL" id="SFI57005.1"/>
    </source>
</evidence>
<gene>
    <name evidence="2" type="ORF">SAMN04487991_0287</name>
</gene>
<keyword evidence="1" id="KW-0732">Signal</keyword>
<dbReference type="OrthoDB" id="7862503at2"/>
<evidence type="ECO:0000256" key="1">
    <source>
        <dbReference type="SAM" id="SignalP"/>
    </source>
</evidence>
<organism evidence="2 3">
    <name type="scientific">Celeribacter neptunius</name>
    <dbReference type="NCBI Taxonomy" id="588602"/>
    <lineage>
        <taxon>Bacteria</taxon>
        <taxon>Pseudomonadati</taxon>
        <taxon>Pseudomonadota</taxon>
        <taxon>Alphaproteobacteria</taxon>
        <taxon>Rhodobacterales</taxon>
        <taxon>Roseobacteraceae</taxon>
        <taxon>Celeribacter</taxon>
    </lineage>
</organism>
<dbReference type="InterPro" id="IPR020349">
    <property type="entry name" value="Uncharacterised_14.7kDa"/>
</dbReference>
<evidence type="ECO:0000313" key="3">
    <source>
        <dbReference type="Proteomes" id="UP000199630"/>
    </source>
</evidence>
<accession>A0A1I3JAP1</accession>
<feature type="signal peptide" evidence="1">
    <location>
        <begin position="1"/>
        <end position="20"/>
    </location>
</feature>
<reference evidence="3" key="1">
    <citation type="submission" date="2016-10" db="EMBL/GenBank/DDBJ databases">
        <authorList>
            <person name="Varghese N."/>
            <person name="Submissions S."/>
        </authorList>
    </citation>
    <scope>NUCLEOTIDE SEQUENCE [LARGE SCALE GENOMIC DNA]</scope>
    <source>
        <strain evidence="3">DSM 26471</strain>
    </source>
</reference>
<proteinExistence type="predicted"/>
<feature type="chain" id="PRO_5011618430" evidence="1">
    <location>
        <begin position="21"/>
        <end position="136"/>
    </location>
</feature>
<protein>
    <submittedName>
        <fullName evidence="2">Uncharacterized protein</fullName>
    </submittedName>
</protein>